<evidence type="ECO:0000313" key="3">
    <source>
        <dbReference type="Proteomes" id="UP000460290"/>
    </source>
</evidence>
<organism evidence="2 3">
    <name type="scientific">Pontixanthobacter aestiaquae</name>
    <dbReference type="NCBI Taxonomy" id="1509367"/>
    <lineage>
        <taxon>Bacteria</taxon>
        <taxon>Pseudomonadati</taxon>
        <taxon>Pseudomonadota</taxon>
        <taxon>Alphaproteobacteria</taxon>
        <taxon>Sphingomonadales</taxon>
        <taxon>Erythrobacteraceae</taxon>
        <taxon>Pontixanthobacter</taxon>
    </lineage>
</organism>
<evidence type="ECO:0008006" key="4">
    <source>
        <dbReference type="Google" id="ProtNLM"/>
    </source>
</evidence>
<feature type="chain" id="PRO_5032324460" description="Erythromycin esterase" evidence="1">
    <location>
        <begin position="24"/>
        <end position="413"/>
    </location>
</feature>
<evidence type="ECO:0000313" key="2">
    <source>
        <dbReference type="EMBL" id="MXO83877.1"/>
    </source>
</evidence>
<dbReference type="OrthoDB" id="128385at2"/>
<sequence length="413" mass="44142">MIKLHQFLTAAALAYIATTAVRAGDNAPAPAKIEPELIEFSSDGFAGAGAEMLRSALAGAQFIGIGEDHGYAGAPALVAAFAREGKPHGFDYYAIEVGPHSTAWLREKLRSSGVDGYARALEGRPLAIPFLNFREEAEVAAAFTADGKLWGIDQEFIGSPMIHLEWLAERAGSNTDIVIALFEKEKEAFAAGNQTAVLMATADNERWTQLRDIFAADAEALVVIDELKRSQSIYRSIFAGRGLENNLDRVELIREYFLSSYSRAAAGDQSPPKVIFKMGAVHVGHATSPMSTFDIGSLVEGMAAANGMDALHIAYLPVGGEQTAIRPSADGAFTVKPTTRGDTLRASLEAAGVNMTALDEGDGHFVIPLEPVRRSMGNKGLSEADDMFRFLVLGFDYLVTTKAGKPATPLATE</sequence>
<name>A0A844ZA17_9SPHN</name>
<dbReference type="Proteomes" id="UP000460290">
    <property type="component" value="Unassembled WGS sequence"/>
</dbReference>
<accession>A0A844ZA17</accession>
<dbReference type="EMBL" id="WTYZ01000001">
    <property type="protein sequence ID" value="MXO83877.1"/>
    <property type="molecule type" value="Genomic_DNA"/>
</dbReference>
<reference evidence="2 3" key="1">
    <citation type="submission" date="2019-12" db="EMBL/GenBank/DDBJ databases">
        <title>Genomic-based taxomic classification of the family Erythrobacteraceae.</title>
        <authorList>
            <person name="Xu L."/>
        </authorList>
    </citation>
    <scope>NUCLEOTIDE SEQUENCE [LARGE SCALE GENOMIC DNA]</scope>
    <source>
        <strain evidence="2 3">KCTC 42006</strain>
    </source>
</reference>
<feature type="signal peptide" evidence="1">
    <location>
        <begin position="1"/>
        <end position="23"/>
    </location>
</feature>
<dbReference type="RefSeq" id="WP_160614187.1">
    <property type="nucleotide sequence ID" value="NZ_JAUFQM010000001.1"/>
</dbReference>
<dbReference type="AlphaFoldDB" id="A0A844ZA17"/>
<protein>
    <recommendedName>
        <fullName evidence="4">Erythromycin esterase</fullName>
    </recommendedName>
</protein>
<comment type="caution">
    <text evidence="2">The sequence shown here is derived from an EMBL/GenBank/DDBJ whole genome shotgun (WGS) entry which is preliminary data.</text>
</comment>
<evidence type="ECO:0000256" key="1">
    <source>
        <dbReference type="SAM" id="SignalP"/>
    </source>
</evidence>
<proteinExistence type="predicted"/>
<keyword evidence="1" id="KW-0732">Signal</keyword>
<keyword evidence="3" id="KW-1185">Reference proteome</keyword>
<gene>
    <name evidence="2" type="ORF">GRI35_10925</name>
</gene>